<comment type="caution">
    <text evidence="2">The sequence shown here is derived from an EMBL/GenBank/DDBJ whole genome shotgun (WGS) entry which is preliminary data.</text>
</comment>
<dbReference type="PANTHER" id="PTHR42983">
    <property type="entry name" value="DINITROGENASE IRON-MOLYBDENUM COFACTOR PROTEIN-RELATED"/>
    <property type="match status" value="1"/>
</dbReference>
<evidence type="ECO:0000313" key="2">
    <source>
        <dbReference type="EMBL" id="MCF4142765.1"/>
    </source>
</evidence>
<dbReference type="Pfam" id="PF02579">
    <property type="entry name" value="Nitro_FeMo-Co"/>
    <property type="match status" value="1"/>
</dbReference>
<dbReference type="PANTHER" id="PTHR42983:SF1">
    <property type="entry name" value="IRON-MOLYBDENUM PROTEIN"/>
    <property type="match status" value="1"/>
</dbReference>
<name>A0ABS9ENJ1_9BACT</name>
<accession>A0ABS9ENJ1</accession>
<evidence type="ECO:0000259" key="1">
    <source>
        <dbReference type="Pfam" id="PF02579"/>
    </source>
</evidence>
<dbReference type="EMBL" id="JAKGUD010000007">
    <property type="protein sequence ID" value="MCF4142765.1"/>
    <property type="molecule type" value="Genomic_DNA"/>
</dbReference>
<dbReference type="Proteomes" id="UP001200430">
    <property type="component" value="Unassembled WGS sequence"/>
</dbReference>
<evidence type="ECO:0000313" key="3">
    <source>
        <dbReference type="Proteomes" id="UP001200430"/>
    </source>
</evidence>
<gene>
    <name evidence="2" type="ORF">L2W38_08040</name>
</gene>
<protein>
    <submittedName>
        <fullName evidence="2">Dinitrogenase iron-molybdenum cofactor biosynthesis protein</fullName>
    </submittedName>
</protein>
<dbReference type="RefSeq" id="WP_236099485.1">
    <property type="nucleotide sequence ID" value="NZ_JAKGUD010000007.1"/>
</dbReference>
<dbReference type="InterPro" id="IPR036105">
    <property type="entry name" value="DiNase_FeMo-co_biosyn_sf"/>
</dbReference>
<sequence>MYAVAAQGEGSEALVADRFGRAAYFAIFDENGVYIKSLRNDTSSVAHGAGGQAVAMVASEGAKIVIGPQFGPNAESAMRAGGMTAFSASGVSASEAVRLCIAGELKRSV</sequence>
<keyword evidence="3" id="KW-1185">Reference proteome</keyword>
<reference evidence="2 3" key="1">
    <citation type="submission" date="2022-01" db="EMBL/GenBank/DDBJ databases">
        <title>Dethiosulfovibrio faecalis sp. nov., a novel proteolytic, non-sulfur-reducing bacterium isolated from a marine aquaculture solid waste bioreactor.</title>
        <authorList>
            <person name="Grabowski S."/>
            <person name="Apolinario E."/>
            <person name="Schneider N."/>
            <person name="Marshall C.W."/>
            <person name="Sowers K.R."/>
        </authorList>
    </citation>
    <scope>NUCLEOTIDE SEQUENCE [LARGE SCALE GENOMIC DNA]</scope>
    <source>
        <strain evidence="2 3">DSM 12537</strain>
    </source>
</reference>
<proteinExistence type="predicted"/>
<dbReference type="SUPFAM" id="SSF53146">
    <property type="entry name" value="Nitrogenase accessory factor-like"/>
    <property type="match status" value="1"/>
</dbReference>
<dbReference type="Gene3D" id="3.30.420.130">
    <property type="entry name" value="Dinitrogenase iron-molybdenum cofactor biosynthesis domain"/>
    <property type="match status" value="1"/>
</dbReference>
<organism evidence="2 3">
    <name type="scientific">Dethiosulfovibrio marinus</name>
    <dbReference type="NCBI Taxonomy" id="133532"/>
    <lineage>
        <taxon>Bacteria</taxon>
        <taxon>Thermotogati</taxon>
        <taxon>Synergistota</taxon>
        <taxon>Synergistia</taxon>
        <taxon>Synergistales</taxon>
        <taxon>Dethiosulfovibrionaceae</taxon>
        <taxon>Dethiosulfovibrio</taxon>
    </lineage>
</organism>
<dbReference type="InterPro" id="IPR003731">
    <property type="entry name" value="Di-Nase_FeMo-co_biosynth"/>
</dbReference>
<feature type="domain" description="Dinitrogenase iron-molybdenum cofactor biosynthesis" evidence="1">
    <location>
        <begin position="13"/>
        <end position="99"/>
    </location>
</feature>